<feature type="compositionally biased region" description="Polar residues" evidence="1">
    <location>
        <begin position="588"/>
        <end position="601"/>
    </location>
</feature>
<evidence type="ECO:0000313" key="2">
    <source>
        <dbReference type="EMBL" id="KAJ7780790.1"/>
    </source>
</evidence>
<dbReference type="Proteomes" id="UP001215280">
    <property type="component" value="Unassembled WGS sequence"/>
</dbReference>
<dbReference type="AlphaFoldDB" id="A0AAD7NY60"/>
<sequence length="639" mass="70686">MHDYTGTQLRASRPQKRKVDNEDLHAEFNHDHWAQLRPYEACHEVALYFDGSFQDLDRGEATAVFTELEPAFLKYRQAEQAAVGHTDASAVKDFIFQVGVMFKSFEQMYTGFAKDRFHDLKKVFIQHEPPSHWLKETFRIPEMRTRIPNPFDLAPSTFKNVGSSSPVRPLPKKHHAAPAAPEPISNEDLPTEENSAPRCSTRDTCPPPRTNYQAKNAEVVLDTPTPSSSKKASKSRQVDPIPDSPPPAFKTYDKSDDDSVQVVVKPGDHHPVEHPGDFDPAAIEKANVRFKGKGSKVLGSLPPAPPIAPTVVAKHLVASAALPTEDTRSLFPCYDCLSCGQICVYSGPGKRCYNRIKSGQTCTLRASSHQAMIALDRLEPILATTSRRFNSHLKAITCTGRLVQLHQDLTAMHLRQYMDDLKEFAFEFLQAEKALPTEHFNARFEDFETQDAIRDLFAAFNITFERALEHFKSINLVGTILEDETNDAVHLPPQHPSLATPLERLEKVVLPEAAQAHDEPGDPDADLSMETPGHRSGPASAPKSIVMRTAQVKFGPPKNVPRTKSPVRPSLSSAVLPPPPNPFVTQPHDLSSLGQEASTSPGALPSPEAEPVDEPMEEVEENDWASGAEPSFGTPHLFS</sequence>
<dbReference type="EMBL" id="JARJLG010000005">
    <property type="protein sequence ID" value="KAJ7780790.1"/>
    <property type="molecule type" value="Genomic_DNA"/>
</dbReference>
<protein>
    <submittedName>
        <fullName evidence="2">Uncharacterized protein</fullName>
    </submittedName>
</protein>
<comment type="caution">
    <text evidence="2">The sequence shown here is derived from an EMBL/GenBank/DDBJ whole genome shotgun (WGS) entry which is preliminary data.</text>
</comment>
<keyword evidence="3" id="KW-1185">Reference proteome</keyword>
<feature type="region of interest" description="Disordered" evidence="1">
    <location>
        <begin position="514"/>
        <end position="639"/>
    </location>
</feature>
<organism evidence="2 3">
    <name type="scientific">Mycena maculata</name>
    <dbReference type="NCBI Taxonomy" id="230809"/>
    <lineage>
        <taxon>Eukaryota</taxon>
        <taxon>Fungi</taxon>
        <taxon>Dikarya</taxon>
        <taxon>Basidiomycota</taxon>
        <taxon>Agaricomycotina</taxon>
        <taxon>Agaricomycetes</taxon>
        <taxon>Agaricomycetidae</taxon>
        <taxon>Agaricales</taxon>
        <taxon>Marasmiineae</taxon>
        <taxon>Mycenaceae</taxon>
        <taxon>Mycena</taxon>
    </lineage>
</organism>
<reference evidence="2" key="1">
    <citation type="submission" date="2023-03" db="EMBL/GenBank/DDBJ databases">
        <title>Massive genome expansion in bonnet fungi (Mycena s.s.) driven by repeated elements and novel gene families across ecological guilds.</title>
        <authorList>
            <consortium name="Lawrence Berkeley National Laboratory"/>
            <person name="Harder C.B."/>
            <person name="Miyauchi S."/>
            <person name="Viragh M."/>
            <person name="Kuo A."/>
            <person name="Thoen E."/>
            <person name="Andreopoulos B."/>
            <person name="Lu D."/>
            <person name="Skrede I."/>
            <person name="Drula E."/>
            <person name="Henrissat B."/>
            <person name="Morin E."/>
            <person name="Kohler A."/>
            <person name="Barry K."/>
            <person name="LaButti K."/>
            <person name="Morin E."/>
            <person name="Salamov A."/>
            <person name="Lipzen A."/>
            <person name="Mereny Z."/>
            <person name="Hegedus B."/>
            <person name="Baldrian P."/>
            <person name="Stursova M."/>
            <person name="Weitz H."/>
            <person name="Taylor A."/>
            <person name="Grigoriev I.V."/>
            <person name="Nagy L.G."/>
            <person name="Martin F."/>
            <person name="Kauserud H."/>
        </authorList>
    </citation>
    <scope>NUCLEOTIDE SEQUENCE</scope>
    <source>
        <strain evidence="2">CBHHK188m</strain>
    </source>
</reference>
<feature type="region of interest" description="Disordered" evidence="1">
    <location>
        <begin position="155"/>
        <end position="259"/>
    </location>
</feature>
<evidence type="ECO:0000256" key="1">
    <source>
        <dbReference type="SAM" id="MobiDB-lite"/>
    </source>
</evidence>
<accession>A0AAD7NY60</accession>
<gene>
    <name evidence="2" type="ORF">DFH07DRAFT_950008</name>
</gene>
<feature type="compositionally biased region" description="Low complexity" evidence="1">
    <location>
        <begin position="566"/>
        <end position="575"/>
    </location>
</feature>
<feature type="compositionally biased region" description="Acidic residues" evidence="1">
    <location>
        <begin position="610"/>
        <end position="623"/>
    </location>
</feature>
<evidence type="ECO:0000313" key="3">
    <source>
        <dbReference type="Proteomes" id="UP001215280"/>
    </source>
</evidence>
<proteinExistence type="predicted"/>
<name>A0AAD7NY60_9AGAR</name>
<feature type="compositionally biased region" description="Polar residues" evidence="1">
    <location>
        <begin position="157"/>
        <end position="166"/>
    </location>
</feature>